<reference evidence="2" key="1">
    <citation type="submission" date="2014-11" db="EMBL/GenBank/DDBJ databases">
        <authorList>
            <person name="Otto D Thomas"/>
            <person name="Naeem Raeece"/>
        </authorList>
    </citation>
    <scope>NUCLEOTIDE SEQUENCE</scope>
</reference>
<dbReference type="EMBL" id="CDMZ01001985">
    <property type="protein sequence ID" value="CEM40171.1"/>
    <property type="molecule type" value="Genomic_DNA"/>
</dbReference>
<dbReference type="VEuPathDB" id="CryptoDB:Cvel_25103"/>
<organism evidence="2">
    <name type="scientific">Chromera velia CCMP2878</name>
    <dbReference type="NCBI Taxonomy" id="1169474"/>
    <lineage>
        <taxon>Eukaryota</taxon>
        <taxon>Sar</taxon>
        <taxon>Alveolata</taxon>
        <taxon>Colpodellida</taxon>
        <taxon>Chromeraceae</taxon>
        <taxon>Chromera</taxon>
    </lineage>
</organism>
<sequence length="188" mass="20253">MSRRRIARPGPSGETGENTDVQGFQRESIEGDPICESQGAEDAGNGAADTVVVDHTAGFAPGAMDPINPLRDTSNQVLQIAGNVIHRLVVQKSTSRLAHLHDIRETRPLAGKDTTEKMEKGLDMKGDPQQPEEKGARVTFPESSGEENHKDSHQLDTWNDQGIAEEEATVSPVASQKLSRPGDRGAPK</sequence>
<evidence type="ECO:0000313" key="2">
    <source>
        <dbReference type="EMBL" id="CEM40171.1"/>
    </source>
</evidence>
<dbReference type="AlphaFoldDB" id="A0A0G4H8G9"/>
<feature type="compositionally biased region" description="Basic and acidic residues" evidence="1">
    <location>
        <begin position="113"/>
        <end position="136"/>
    </location>
</feature>
<name>A0A0G4H8G9_9ALVE</name>
<protein>
    <submittedName>
        <fullName evidence="2">Uncharacterized protein</fullName>
    </submittedName>
</protein>
<feature type="region of interest" description="Disordered" evidence="1">
    <location>
        <begin position="1"/>
        <end position="46"/>
    </location>
</feature>
<proteinExistence type="predicted"/>
<feature type="region of interest" description="Disordered" evidence="1">
    <location>
        <begin position="101"/>
        <end position="188"/>
    </location>
</feature>
<evidence type="ECO:0000256" key="1">
    <source>
        <dbReference type="SAM" id="MobiDB-lite"/>
    </source>
</evidence>
<gene>
    <name evidence="2" type="ORF">Cvel_25103</name>
</gene>
<accession>A0A0G4H8G9</accession>